<keyword evidence="1" id="KW-0732">Signal</keyword>
<protein>
    <submittedName>
        <fullName evidence="2">Secreted protein</fullName>
    </submittedName>
</protein>
<dbReference type="NCBIfam" id="NF038094">
    <property type="entry name" value="CueP_fam"/>
    <property type="match status" value="1"/>
</dbReference>
<dbReference type="KEGG" id="cmq:B840_00080"/>
<dbReference type="RefSeq" id="WP_042620430.1">
    <property type="nucleotide sequence ID" value="NZ_CP007790.1"/>
</dbReference>
<dbReference type="InterPro" id="IPR047808">
    <property type="entry name" value="CueP-like"/>
</dbReference>
<dbReference type="Proteomes" id="UP000031928">
    <property type="component" value="Chromosome"/>
</dbReference>
<dbReference type="HOGENOM" id="CLU_115304_0_0_11"/>
<dbReference type="EMBL" id="CP007790">
    <property type="protein sequence ID" value="AJK67659.1"/>
    <property type="molecule type" value="Genomic_DNA"/>
</dbReference>
<evidence type="ECO:0000256" key="1">
    <source>
        <dbReference type="SAM" id="SignalP"/>
    </source>
</evidence>
<feature type="chain" id="PRO_5002110498" evidence="1">
    <location>
        <begin position="24"/>
        <end position="186"/>
    </location>
</feature>
<dbReference type="PROSITE" id="PS51257">
    <property type="entry name" value="PROKAR_LIPOPROTEIN"/>
    <property type="match status" value="1"/>
</dbReference>
<dbReference type="OrthoDB" id="73040at2"/>
<accession>A0A0B6TN10</accession>
<evidence type="ECO:0000313" key="3">
    <source>
        <dbReference type="Proteomes" id="UP000031928"/>
    </source>
</evidence>
<sequence length="186" mass="19689">MKRTPAAVAGLVLALGLAGCAAADDDTAESFLKSQGLAGMDAVEIVEYLDRIPVSARSAELVASVRHDELVLAAEGQEVVLDLPEDQTYVSVAPYVDETHDCFYHSLTTCRGELAGQPVQVTFTDAATGETLIEEETTTFSNGFAGFWVPSHTTGTIEVTHQGRTGTTEFSTGEDGATCVTDLRLT</sequence>
<reference evidence="2 3" key="1">
    <citation type="submission" date="2014-05" db="EMBL/GenBank/DDBJ databases">
        <title>Complete genome sequence of Corynebacterium marinum DSM 44953.</title>
        <authorList>
            <person name="Schaffert L."/>
            <person name="Albersmeier A."/>
            <person name="Kalinowski J."/>
            <person name="Ruckert C."/>
        </authorList>
    </citation>
    <scope>NUCLEOTIDE SEQUENCE [LARGE SCALE GENOMIC DNA]</scope>
    <source>
        <strain evidence="2 3">DSM 44953</strain>
    </source>
</reference>
<dbReference type="STRING" id="1224162.B840_00080"/>
<dbReference type="Gene3D" id="2.60.40.3700">
    <property type="match status" value="1"/>
</dbReference>
<feature type="signal peptide" evidence="1">
    <location>
        <begin position="1"/>
        <end position="23"/>
    </location>
</feature>
<keyword evidence="3" id="KW-1185">Reference proteome</keyword>
<dbReference type="Pfam" id="PF21172">
    <property type="entry name" value="CueP"/>
    <property type="match status" value="1"/>
</dbReference>
<gene>
    <name evidence="2" type="ORF">B840_00080</name>
</gene>
<proteinExistence type="predicted"/>
<evidence type="ECO:0000313" key="2">
    <source>
        <dbReference type="EMBL" id="AJK67659.1"/>
    </source>
</evidence>
<dbReference type="AlphaFoldDB" id="A0A0B6TN10"/>
<name>A0A0B6TN10_9CORY</name>
<organism evidence="2 3">
    <name type="scientific">Corynebacterium marinum DSM 44953</name>
    <dbReference type="NCBI Taxonomy" id="1224162"/>
    <lineage>
        <taxon>Bacteria</taxon>
        <taxon>Bacillati</taxon>
        <taxon>Actinomycetota</taxon>
        <taxon>Actinomycetes</taxon>
        <taxon>Mycobacteriales</taxon>
        <taxon>Corynebacteriaceae</taxon>
        <taxon>Corynebacterium</taxon>
    </lineage>
</organism>